<organism evidence="1 2">
    <name type="scientific">Autumnicola tepida</name>
    <dbReference type="NCBI Taxonomy" id="3075595"/>
    <lineage>
        <taxon>Bacteria</taxon>
        <taxon>Pseudomonadati</taxon>
        <taxon>Bacteroidota</taxon>
        <taxon>Flavobacteriia</taxon>
        <taxon>Flavobacteriales</taxon>
        <taxon>Flavobacteriaceae</taxon>
        <taxon>Autumnicola</taxon>
    </lineage>
</organism>
<protein>
    <submittedName>
        <fullName evidence="1">Uncharacterized protein</fullName>
    </submittedName>
</protein>
<name>A0ABU3C4Y4_9FLAO</name>
<keyword evidence="2" id="KW-1185">Reference proteome</keyword>
<reference evidence="1 2" key="1">
    <citation type="submission" date="2023-09" db="EMBL/GenBank/DDBJ databases">
        <authorList>
            <person name="Rey-Velasco X."/>
        </authorList>
    </citation>
    <scope>NUCLEOTIDE SEQUENCE [LARGE SCALE GENOMIC DNA]</scope>
    <source>
        <strain evidence="1 2">F363</strain>
    </source>
</reference>
<dbReference type="Proteomes" id="UP001262889">
    <property type="component" value="Unassembled WGS sequence"/>
</dbReference>
<gene>
    <name evidence="1" type="ORF">RM553_01000</name>
</gene>
<proteinExistence type="predicted"/>
<evidence type="ECO:0000313" key="1">
    <source>
        <dbReference type="EMBL" id="MDT0641396.1"/>
    </source>
</evidence>
<evidence type="ECO:0000313" key="2">
    <source>
        <dbReference type="Proteomes" id="UP001262889"/>
    </source>
</evidence>
<sequence length="164" mass="18611">MKEKIESLTDEQAQHALLRFYELLPEEFWQGSRLTFGDFEFWQEEIQEAATPEIQPFLKAVEDEADPSARGETSRLVLKQMAAHKDFQPYLEQAVEEAKIPHMAPIPEIIIAATIVLAAMPKEIEWNNSAGNQLKIKLGHLDSAAEFIKSITSFLKESKGLLPF</sequence>
<dbReference type="RefSeq" id="WP_311533029.1">
    <property type="nucleotide sequence ID" value="NZ_JAVRHQ010000001.1"/>
</dbReference>
<accession>A0ABU3C4Y4</accession>
<dbReference type="EMBL" id="JAVRHQ010000001">
    <property type="protein sequence ID" value="MDT0641396.1"/>
    <property type="molecule type" value="Genomic_DNA"/>
</dbReference>
<comment type="caution">
    <text evidence="1">The sequence shown here is derived from an EMBL/GenBank/DDBJ whole genome shotgun (WGS) entry which is preliminary data.</text>
</comment>